<dbReference type="Pfam" id="PF02954">
    <property type="entry name" value="HTH_8"/>
    <property type="match status" value="1"/>
</dbReference>
<evidence type="ECO:0000259" key="8">
    <source>
        <dbReference type="PROSITE" id="PS50110"/>
    </source>
</evidence>
<dbReference type="PANTHER" id="PTHR32071">
    <property type="entry name" value="TRANSCRIPTIONAL REGULATORY PROTEIN"/>
    <property type="match status" value="1"/>
</dbReference>
<keyword evidence="6" id="KW-0597">Phosphoprotein</keyword>
<dbReference type="InterPro" id="IPR027417">
    <property type="entry name" value="P-loop_NTPase"/>
</dbReference>
<evidence type="ECO:0000256" key="4">
    <source>
        <dbReference type="ARBA" id="ARBA00023125"/>
    </source>
</evidence>
<dbReference type="GO" id="GO:0005524">
    <property type="term" value="F:ATP binding"/>
    <property type="evidence" value="ECO:0007669"/>
    <property type="project" value="UniProtKB-KW"/>
</dbReference>
<dbReference type="Gene3D" id="1.10.8.60">
    <property type="match status" value="1"/>
</dbReference>
<dbReference type="Pfam" id="PF25601">
    <property type="entry name" value="AAA_lid_14"/>
    <property type="match status" value="1"/>
</dbReference>
<dbReference type="GO" id="GO:0043565">
    <property type="term" value="F:sequence-specific DNA binding"/>
    <property type="evidence" value="ECO:0007669"/>
    <property type="project" value="InterPro"/>
</dbReference>
<evidence type="ECO:0000256" key="2">
    <source>
        <dbReference type="ARBA" id="ARBA00022840"/>
    </source>
</evidence>
<accession>A0A518BTC2</accession>
<dbReference type="Pfam" id="PF00072">
    <property type="entry name" value="Response_reg"/>
    <property type="match status" value="1"/>
</dbReference>
<evidence type="ECO:0000313" key="9">
    <source>
        <dbReference type="EMBL" id="QDU70222.1"/>
    </source>
</evidence>
<dbReference type="SUPFAM" id="SSF52540">
    <property type="entry name" value="P-loop containing nucleoside triphosphate hydrolases"/>
    <property type="match status" value="1"/>
</dbReference>
<keyword evidence="3" id="KW-0805">Transcription regulation</keyword>
<feature type="domain" description="Sigma-54 factor interaction" evidence="7">
    <location>
        <begin position="152"/>
        <end position="380"/>
    </location>
</feature>
<dbReference type="CDD" id="cd00009">
    <property type="entry name" value="AAA"/>
    <property type="match status" value="1"/>
</dbReference>
<dbReference type="InterPro" id="IPR025662">
    <property type="entry name" value="Sigma_54_int_dom_ATP-bd_1"/>
</dbReference>
<feature type="domain" description="Response regulatory" evidence="8">
    <location>
        <begin position="6"/>
        <end position="127"/>
    </location>
</feature>
<keyword evidence="10" id="KW-1185">Reference proteome</keyword>
<evidence type="ECO:0000313" key="10">
    <source>
        <dbReference type="Proteomes" id="UP000320386"/>
    </source>
</evidence>
<evidence type="ECO:0000256" key="6">
    <source>
        <dbReference type="PROSITE-ProRule" id="PRU00169"/>
    </source>
</evidence>
<dbReference type="PROSITE" id="PS50045">
    <property type="entry name" value="SIGMA54_INTERACT_4"/>
    <property type="match status" value="1"/>
</dbReference>
<dbReference type="Proteomes" id="UP000320386">
    <property type="component" value="Chromosome"/>
</dbReference>
<dbReference type="FunFam" id="3.40.50.300:FF:000006">
    <property type="entry name" value="DNA-binding transcriptional regulator NtrC"/>
    <property type="match status" value="1"/>
</dbReference>
<dbReference type="Pfam" id="PF00158">
    <property type="entry name" value="Sigma54_activat"/>
    <property type="match status" value="1"/>
</dbReference>
<organism evidence="9 10">
    <name type="scientific">Mucisphaera calidilacus</name>
    <dbReference type="NCBI Taxonomy" id="2527982"/>
    <lineage>
        <taxon>Bacteria</taxon>
        <taxon>Pseudomonadati</taxon>
        <taxon>Planctomycetota</taxon>
        <taxon>Phycisphaerae</taxon>
        <taxon>Phycisphaerales</taxon>
        <taxon>Phycisphaeraceae</taxon>
        <taxon>Mucisphaera</taxon>
    </lineage>
</organism>
<proteinExistence type="predicted"/>
<keyword evidence="4" id="KW-0238">DNA-binding</keyword>
<dbReference type="EMBL" id="CP036280">
    <property type="protein sequence ID" value="QDU70222.1"/>
    <property type="molecule type" value="Genomic_DNA"/>
</dbReference>
<keyword evidence="2" id="KW-0067">ATP-binding</keyword>
<dbReference type="RefSeq" id="WP_145444224.1">
    <property type="nucleotide sequence ID" value="NZ_CP036280.1"/>
</dbReference>
<feature type="modified residue" description="4-aspartylphosphate" evidence="6">
    <location>
        <position position="62"/>
    </location>
</feature>
<dbReference type="InterPro" id="IPR002197">
    <property type="entry name" value="HTH_Fis"/>
</dbReference>
<dbReference type="PROSITE" id="PS50110">
    <property type="entry name" value="RESPONSE_REGULATORY"/>
    <property type="match status" value="1"/>
</dbReference>
<dbReference type="InterPro" id="IPR009057">
    <property type="entry name" value="Homeodomain-like_sf"/>
</dbReference>
<dbReference type="InterPro" id="IPR001789">
    <property type="entry name" value="Sig_transdc_resp-reg_receiver"/>
</dbReference>
<dbReference type="PROSITE" id="PS00675">
    <property type="entry name" value="SIGMA54_INTERACT_1"/>
    <property type="match status" value="1"/>
</dbReference>
<dbReference type="Gene3D" id="3.40.50.2300">
    <property type="match status" value="1"/>
</dbReference>
<dbReference type="Gene3D" id="1.10.10.60">
    <property type="entry name" value="Homeodomain-like"/>
    <property type="match status" value="1"/>
</dbReference>
<keyword evidence="5" id="KW-0804">Transcription</keyword>
<protein>
    <submittedName>
        <fullName evidence="9">Transcriptional regulatory protein ZraR</fullName>
    </submittedName>
</protein>
<dbReference type="InterPro" id="IPR025944">
    <property type="entry name" value="Sigma_54_int_dom_CS"/>
</dbReference>
<evidence type="ECO:0000256" key="5">
    <source>
        <dbReference type="ARBA" id="ARBA00023163"/>
    </source>
</evidence>
<dbReference type="GO" id="GO:0000160">
    <property type="term" value="P:phosphorelay signal transduction system"/>
    <property type="evidence" value="ECO:0007669"/>
    <property type="project" value="InterPro"/>
</dbReference>
<evidence type="ECO:0000259" key="7">
    <source>
        <dbReference type="PROSITE" id="PS50045"/>
    </source>
</evidence>
<dbReference type="PROSITE" id="PS00676">
    <property type="entry name" value="SIGMA54_INTERACT_2"/>
    <property type="match status" value="1"/>
</dbReference>
<dbReference type="SUPFAM" id="SSF52172">
    <property type="entry name" value="CheY-like"/>
    <property type="match status" value="1"/>
</dbReference>
<dbReference type="PRINTS" id="PR01590">
    <property type="entry name" value="HTHFIS"/>
</dbReference>
<dbReference type="InterPro" id="IPR002078">
    <property type="entry name" value="Sigma_54_int"/>
</dbReference>
<dbReference type="InterPro" id="IPR025943">
    <property type="entry name" value="Sigma_54_int_dom_ATP-bd_2"/>
</dbReference>
<keyword evidence="1" id="KW-0547">Nucleotide-binding</keyword>
<evidence type="ECO:0000256" key="1">
    <source>
        <dbReference type="ARBA" id="ARBA00022741"/>
    </source>
</evidence>
<dbReference type="Gene3D" id="3.40.50.300">
    <property type="entry name" value="P-loop containing nucleotide triphosphate hydrolases"/>
    <property type="match status" value="1"/>
</dbReference>
<dbReference type="InterPro" id="IPR058031">
    <property type="entry name" value="AAA_lid_NorR"/>
</dbReference>
<dbReference type="SMART" id="SM00382">
    <property type="entry name" value="AAA"/>
    <property type="match status" value="1"/>
</dbReference>
<gene>
    <name evidence="9" type="primary">zraR_1</name>
    <name evidence="9" type="ORF">Pan265_00440</name>
</gene>
<dbReference type="PROSITE" id="PS00688">
    <property type="entry name" value="SIGMA54_INTERACT_3"/>
    <property type="match status" value="1"/>
</dbReference>
<dbReference type="AlphaFoldDB" id="A0A518BTC2"/>
<sequence length="483" mass="53035">MARPPRVLIVDDDPFVVEGIAALLTDEGYRSATACDGQQALDQIEHARTLPADERFGVAIVDLGLPKLSGTELLRQLRDRHPDVVPVVITGYARIESAVAAMKLGATDYLTKPVIDEELLRAVERAAHHHALVGENQRLRDQLEQRFGLGNLVGNDPRMQKVYDLIQTVADSKTTVLVSGESGTGKSMVARAIHTHSPRADHPLVTFACGSIPETLLESELFGHVRGAFTGADADKPGRLLAADGGTLFIDEINSATPTLQLKLLRVLQERAFEPVGSTHTHHVDVRFILATNQPLEPLVADGTFREDLFYRINVVNLEIPALRDRPADIDLLAEYFLNQHAEEMSKQRRLAPATLDALRQHLWPGNVRELENAMERAVLLSQSPTIQPHDLPEHIAHTNAPARHIPATDSATQHGAAAVITTEPSTQAQSLAETLEHTERLAIENALAESLGNKQHAAKQLGINRTTLYKKMRKLSIPIDQN</sequence>
<name>A0A518BTC2_9BACT</name>
<evidence type="ECO:0000256" key="3">
    <source>
        <dbReference type="ARBA" id="ARBA00023015"/>
    </source>
</evidence>
<dbReference type="OrthoDB" id="9807827at2"/>
<dbReference type="InterPro" id="IPR011006">
    <property type="entry name" value="CheY-like_superfamily"/>
</dbReference>
<dbReference type="InterPro" id="IPR003593">
    <property type="entry name" value="AAA+_ATPase"/>
</dbReference>
<dbReference type="SUPFAM" id="SSF46689">
    <property type="entry name" value="Homeodomain-like"/>
    <property type="match status" value="1"/>
</dbReference>
<dbReference type="GO" id="GO:0006355">
    <property type="term" value="P:regulation of DNA-templated transcription"/>
    <property type="evidence" value="ECO:0007669"/>
    <property type="project" value="InterPro"/>
</dbReference>
<dbReference type="KEGG" id="mcad:Pan265_00440"/>
<dbReference type="SMART" id="SM00448">
    <property type="entry name" value="REC"/>
    <property type="match status" value="1"/>
</dbReference>
<reference evidence="9 10" key="1">
    <citation type="submission" date="2019-02" db="EMBL/GenBank/DDBJ databases">
        <title>Deep-cultivation of Planctomycetes and their phenomic and genomic characterization uncovers novel biology.</title>
        <authorList>
            <person name="Wiegand S."/>
            <person name="Jogler M."/>
            <person name="Boedeker C."/>
            <person name="Pinto D."/>
            <person name="Vollmers J."/>
            <person name="Rivas-Marin E."/>
            <person name="Kohn T."/>
            <person name="Peeters S.H."/>
            <person name="Heuer A."/>
            <person name="Rast P."/>
            <person name="Oberbeckmann S."/>
            <person name="Bunk B."/>
            <person name="Jeske O."/>
            <person name="Meyerdierks A."/>
            <person name="Storesund J.E."/>
            <person name="Kallscheuer N."/>
            <person name="Luecker S."/>
            <person name="Lage O.M."/>
            <person name="Pohl T."/>
            <person name="Merkel B.J."/>
            <person name="Hornburger P."/>
            <person name="Mueller R.-W."/>
            <person name="Bruemmer F."/>
            <person name="Labrenz M."/>
            <person name="Spormann A.M."/>
            <person name="Op den Camp H."/>
            <person name="Overmann J."/>
            <person name="Amann R."/>
            <person name="Jetten M.S.M."/>
            <person name="Mascher T."/>
            <person name="Medema M.H."/>
            <person name="Devos D.P."/>
            <person name="Kaster A.-K."/>
            <person name="Ovreas L."/>
            <person name="Rohde M."/>
            <person name="Galperin M.Y."/>
            <person name="Jogler C."/>
        </authorList>
    </citation>
    <scope>NUCLEOTIDE SEQUENCE [LARGE SCALE GENOMIC DNA]</scope>
    <source>
        <strain evidence="9 10">Pan265</strain>
    </source>
</reference>